<reference evidence="1 2" key="1">
    <citation type="submission" date="2019-03" db="EMBL/GenBank/DDBJ databases">
        <title>Single cell metagenomics reveals metabolic interactions within the superorganism composed of flagellate Streblomastix strix and complex community of Bacteroidetes bacteria on its surface.</title>
        <authorList>
            <person name="Treitli S.C."/>
            <person name="Kolisko M."/>
            <person name="Husnik F."/>
            <person name="Keeling P."/>
            <person name="Hampl V."/>
        </authorList>
    </citation>
    <scope>NUCLEOTIDE SEQUENCE [LARGE SCALE GENOMIC DNA]</scope>
    <source>
        <strain evidence="1">ST1C</strain>
    </source>
</reference>
<organism evidence="1 2">
    <name type="scientific">Streblomastix strix</name>
    <dbReference type="NCBI Taxonomy" id="222440"/>
    <lineage>
        <taxon>Eukaryota</taxon>
        <taxon>Metamonada</taxon>
        <taxon>Preaxostyla</taxon>
        <taxon>Oxymonadida</taxon>
        <taxon>Streblomastigidae</taxon>
        <taxon>Streblomastix</taxon>
    </lineage>
</organism>
<accession>A0A5J4UWL0</accession>
<dbReference type="EMBL" id="SNRW01011782">
    <property type="protein sequence ID" value="KAA6374693.1"/>
    <property type="molecule type" value="Genomic_DNA"/>
</dbReference>
<gene>
    <name evidence="1" type="ORF">EZS28_029781</name>
</gene>
<sequence>MGGMSVIGSGGFNITNIITYSAYAFYNFNAWGSLRVLPEGSFDIEKTTDFGIYAFNEFNANGSLEELAEGSFRFGTGLEELGRWAFIGFNREGELLELPDGSFNTYHIHTYGVNAFDSFNRGGKLQKLPLGSFEFTQAQTINIDFLAWFNAEGGQLSTLPISSFNMDAINNPVGFDAATYTFMRHFNDGGGLVKRLDGTQIKNITAYPTTAFYYAAPDEQVNSGQNMTYWADGQV</sequence>
<evidence type="ECO:0000313" key="2">
    <source>
        <dbReference type="Proteomes" id="UP000324800"/>
    </source>
</evidence>
<evidence type="ECO:0000313" key="1">
    <source>
        <dbReference type="EMBL" id="KAA6374693.1"/>
    </source>
</evidence>
<name>A0A5J4UWL0_9EUKA</name>
<protein>
    <submittedName>
        <fullName evidence="1">Uncharacterized protein</fullName>
    </submittedName>
</protein>
<comment type="caution">
    <text evidence="1">The sequence shown here is derived from an EMBL/GenBank/DDBJ whole genome shotgun (WGS) entry which is preliminary data.</text>
</comment>
<proteinExistence type="predicted"/>
<dbReference type="Proteomes" id="UP000324800">
    <property type="component" value="Unassembled WGS sequence"/>
</dbReference>
<dbReference type="AlphaFoldDB" id="A0A5J4UWL0"/>